<dbReference type="GO" id="GO:0045893">
    <property type="term" value="P:positive regulation of DNA-templated transcription"/>
    <property type="evidence" value="ECO:0007669"/>
    <property type="project" value="TreeGrafter"/>
</dbReference>
<keyword evidence="2" id="KW-0238">DNA-binding</keyword>
<dbReference type="GO" id="GO:0003677">
    <property type="term" value="F:DNA binding"/>
    <property type="evidence" value="ECO:0007669"/>
    <property type="project" value="UniProtKB-KW"/>
</dbReference>
<dbReference type="Proteomes" id="UP000682892">
    <property type="component" value="Unassembled WGS sequence"/>
</dbReference>
<organism evidence="6 7">
    <name type="scientific">Aedes aegypti</name>
    <name type="common">Yellowfever mosquito</name>
    <name type="synonym">Culex aegypti</name>
    <dbReference type="NCBI Taxonomy" id="7159"/>
    <lineage>
        <taxon>Eukaryota</taxon>
        <taxon>Metazoa</taxon>
        <taxon>Ecdysozoa</taxon>
        <taxon>Arthropoda</taxon>
        <taxon>Hexapoda</taxon>
        <taxon>Insecta</taxon>
        <taxon>Pterygota</taxon>
        <taxon>Neoptera</taxon>
        <taxon>Endopterygota</taxon>
        <taxon>Diptera</taxon>
        <taxon>Nematocera</taxon>
        <taxon>Culicoidea</taxon>
        <taxon>Culicidae</taxon>
        <taxon>Culicinae</taxon>
        <taxon>Aedini</taxon>
        <taxon>Aedes</taxon>
        <taxon>Stegomyia</taxon>
    </lineage>
</organism>
<dbReference type="PANTHER" id="PTHR46447:SF1">
    <property type="entry name" value="INTERLEUKIN ENHANCER-BINDING FACTOR 2"/>
    <property type="match status" value="1"/>
</dbReference>
<evidence type="ECO:0000256" key="4">
    <source>
        <dbReference type="ARBA" id="ARBA00023163"/>
    </source>
</evidence>
<keyword evidence="1" id="KW-0805">Transcription regulation</keyword>
<keyword evidence="4" id="KW-0804">Transcription</keyword>
<evidence type="ECO:0000256" key="3">
    <source>
        <dbReference type="ARBA" id="ARBA00023159"/>
    </source>
</evidence>
<dbReference type="InterPro" id="IPR049401">
    <property type="entry name" value="DZF_dom_N"/>
</dbReference>
<evidence type="ECO:0000256" key="2">
    <source>
        <dbReference type="ARBA" id="ARBA00023125"/>
    </source>
</evidence>
<dbReference type="InterPro" id="IPR006561">
    <property type="entry name" value="DZF_dom"/>
</dbReference>
<dbReference type="InterPro" id="IPR043519">
    <property type="entry name" value="NT_sf"/>
</dbReference>
<dbReference type="HOGENOM" id="CLU_064863_1_0_1"/>
<reference evidence="6" key="1">
    <citation type="submission" date="2005-10" db="EMBL/GenBank/DDBJ databases">
        <authorList>
            <person name="Loftus B.J."/>
            <person name="Nene V.M."/>
            <person name="Hannick L.I."/>
            <person name="Bidwell S."/>
            <person name="Haas B."/>
            <person name="Amedeo P."/>
            <person name="Orvis J."/>
            <person name="Wortman J.R."/>
            <person name="White O.R."/>
            <person name="Salzberg S."/>
            <person name="Shumway M."/>
            <person name="Koo H."/>
            <person name="Zhao Y."/>
            <person name="Holmes M."/>
            <person name="Miller J."/>
            <person name="Schatz M."/>
            <person name="Pop M."/>
            <person name="Pai G."/>
            <person name="Utterback T."/>
            <person name="Rogers Y.-H."/>
            <person name="Kravitz S."/>
            <person name="Fraser C.M."/>
        </authorList>
    </citation>
    <scope>NUCLEOTIDE SEQUENCE</scope>
    <source>
        <strain evidence="6">Liverpool</strain>
    </source>
</reference>
<dbReference type="InterPro" id="IPR052134">
    <property type="entry name" value="ILF2"/>
</dbReference>
<dbReference type="SUPFAM" id="SSF81301">
    <property type="entry name" value="Nucleotidyltransferase"/>
    <property type="match status" value="1"/>
</dbReference>
<sequence>MVRSGMMRGGRGGMGMGMRGMRGAPFMHKKSFLPRHPFDLTLAEPAFPRVSAPPDDSVLTNALLKRSQDLTPTQQEQTAISNLVTKVQAVLDNLVIAPGDFNKCQLDEVRQVGSFKKGTMMAGHNVADIVIILKTLPTKD</sequence>
<feature type="domain" description="DZF" evidence="5">
    <location>
        <begin position="30"/>
        <end position="140"/>
    </location>
</feature>
<dbReference type="Pfam" id="PF07528">
    <property type="entry name" value="DZF_N"/>
    <property type="match status" value="1"/>
</dbReference>
<dbReference type="EMBL" id="CH901790">
    <property type="protein sequence ID" value="EAT32250.2"/>
    <property type="molecule type" value="Genomic_DNA"/>
</dbReference>
<dbReference type="GO" id="GO:0003725">
    <property type="term" value="F:double-stranded RNA binding"/>
    <property type="evidence" value="ECO:0007669"/>
    <property type="project" value="TreeGrafter"/>
</dbReference>
<dbReference type="STRING" id="7159.Q1DGH0"/>
<keyword evidence="3" id="KW-0010">Activator</keyword>
<accession>Q1DGH0</accession>
<dbReference type="PhylomeDB" id="Q1DGH0"/>
<dbReference type="Gene3D" id="3.30.460.10">
    <property type="entry name" value="Beta Polymerase, domain 2"/>
    <property type="match status" value="1"/>
</dbReference>
<evidence type="ECO:0000259" key="5">
    <source>
        <dbReference type="PROSITE" id="PS51703"/>
    </source>
</evidence>
<evidence type="ECO:0000313" key="6">
    <source>
        <dbReference type="EMBL" id="EAT32250.2"/>
    </source>
</evidence>
<proteinExistence type="predicted"/>
<dbReference type="GO" id="GO:0071013">
    <property type="term" value="C:catalytic step 2 spliceosome"/>
    <property type="evidence" value="ECO:0007669"/>
    <property type="project" value="TreeGrafter"/>
</dbReference>
<protein>
    <submittedName>
        <fullName evidence="6">AAEL015636-PA</fullName>
    </submittedName>
</protein>
<gene>
    <name evidence="6" type="ORF">AaeL_AAEL015636</name>
</gene>
<name>Q1DGH0_AEDAE</name>
<feature type="non-terminal residue" evidence="6">
    <location>
        <position position="140"/>
    </location>
</feature>
<dbReference type="PROSITE" id="PS51703">
    <property type="entry name" value="DZF"/>
    <property type="match status" value="1"/>
</dbReference>
<evidence type="ECO:0000256" key="1">
    <source>
        <dbReference type="ARBA" id="ARBA00023015"/>
    </source>
</evidence>
<reference evidence="6" key="3">
    <citation type="submission" date="2012-09" db="EMBL/GenBank/DDBJ databases">
        <authorList>
            <consortium name="VectorBase"/>
        </authorList>
    </citation>
    <scope>NUCLEOTIDE SEQUENCE</scope>
    <source>
        <strain evidence="6">Liverpool</strain>
    </source>
</reference>
<dbReference type="PANTHER" id="PTHR46447">
    <property type="entry name" value="INTERLEUKIN ENHANCER-BINDING FACTOR"/>
    <property type="match status" value="1"/>
</dbReference>
<dbReference type="eggNOG" id="KOG3793">
    <property type="taxonomic scope" value="Eukaryota"/>
</dbReference>
<dbReference type="PROSITE" id="PS50152">
    <property type="entry name" value="25A_SYNTH_3"/>
    <property type="match status" value="1"/>
</dbReference>
<dbReference type="VEuPathDB" id="VectorBase:AAEL006048"/>
<evidence type="ECO:0000313" key="7">
    <source>
        <dbReference type="Proteomes" id="UP000682892"/>
    </source>
</evidence>
<reference evidence="6" key="2">
    <citation type="journal article" date="2007" name="Science">
        <title>Genome sequence of Aedes aegypti, a major arbovirus vector.</title>
        <authorList>
            <person name="Nene V."/>
            <person name="Wortman J.R."/>
            <person name="Lawson D."/>
            <person name="Haas B."/>
            <person name="Kodira C."/>
            <person name="Tu Z.J."/>
            <person name="Loftus B."/>
            <person name="Xi Z."/>
            <person name="Megy K."/>
            <person name="Grabherr M."/>
            <person name="Ren Q."/>
            <person name="Zdobnov E.M."/>
            <person name="Lobo N.F."/>
            <person name="Campbell K.S."/>
            <person name="Brown S.E."/>
            <person name="Bonaldo M.F."/>
            <person name="Zhu J."/>
            <person name="Sinkins S.P."/>
            <person name="Hogenkamp D.G."/>
            <person name="Amedeo P."/>
            <person name="Arensburger P."/>
            <person name="Atkinson P.W."/>
            <person name="Bidwell S."/>
            <person name="Biedler J."/>
            <person name="Birney E."/>
            <person name="Bruggner R.V."/>
            <person name="Costas J."/>
            <person name="Coy M.R."/>
            <person name="Crabtree J."/>
            <person name="Crawford M."/>
            <person name="Debruyn B."/>
            <person name="Decaprio D."/>
            <person name="Eiglmeier K."/>
            <person name="Eisenstadt E."/>
            <person name="El-Dorry H."/>
            <person name="Gelbart W.M."/>
            <person name="Gomes S.L."/>
            <person name="Hammond M."/>
            <person name="Hannick L.I."/>
            <person name="Hogan J.R."/>
            <person name="Holmes M.H."/>
            <person name="Jaffe D."/>
            <person name="Johnston J.S."/>
            <person name="Kennedy R.C."/>
            <person name="Koo H."/>
            <person name="Kravitz S."/>
            <person name="Kriventseva E.V."/>
            <person name="Kulp D."/>
            <person name="Labutti K."/>
            <person name="Lee E."/>
            <person name="Li S."/>
            <person name="Lovin D.D."/>
            <person name="Mao C."/>
            <person name="Mauceli E."/>
            <person name="Menck C.F."/>
            <person name="Miller J.R."/>
            <person name="Montgomery P."/>
            <person name="Mori A."/>
            <person name="Nascimento A.L."/>
            <person name="Naveira H.F."/>
            <person name="Nusbaum C."/>
            <person name="O'leary S."/>
            <person name="Orvis J."/>
            <person name="Pertea M."/>
            <person name="Quesneville H."/>
            <person name="Reidenbach K.R."/>
            <person name="Rogers Y.H."/>
            <person name="Roth C.W."/>
            <person name="Schneider J.R."/>
            <person name="Schatz M."/>
            <person name="Shumway M."/>
            <person name="Stanke M."/>
            <person name="Stinson E.O."/>
            <person name="Tubio J.M."/>
            <person name="Vanzee J.P."/>
            <person name="Verjovski-Almeida S."/>
            <person name="Werner D."/>
            <person name="White O."/>
            <person name="Wyder S."/>
            <person name="Zeng Q."/>
            <person name="Zhao Q."/>
            <person name="Zhao Y."/>
            <person name="Hill C.A."/>
            <person name="Raikhel A.S."/>
            <person name="Soares M.B."/>
            <person name="Knudson D.L."/>
            <person name="Lee N.H."/>
            <person name="Galagan J."/>
            <person name="Salzberg S.L."/>
            <person name="Paulsen I.T."/>
            <person name="Dimopoulos G."/>
            <person name="Collins F.H."/>
            <person name="Birren B."/>
            <person name="Fraser-Liggett C.M."/>
            <person name="Severson D.W."/>
        </authorList>
    </citation>
    <scope>NUCLEOTIDE SEQUENCE [LARGE SCALE GENOMIC DNA]</scope>
    <source>
        <strain evidence="6">Liverpool</strain>
    </source>
</reference>
<dbReference type="AlphaFoldDB" id="Q1DGH0"/>